<dbReference type="EMBL" id="UYRR01037220">
    <property type="protein sequence ID" value="VDK69570.1"/>
    <property type="molecule type" value="Genomic_DNA"/>
</dbReference>
<accession>A0A0M3KGD1</accession>
<gene>
    <name evidence="2" type="ORF">ASIM_LOCUS19429</name>
</gene>
<dbReference type="OrthoDB" id="10677553at2759"/>
<feature type="compositionally biased region" description="Basic and acidic residues" evidence="1">
    <location>
        <begin position="186"/>
        <end position="199"/>
    </location>
</feature>
<feature type="compositionally biased region" description="Low complexity" evidence="1">
    <location>
        <begin position="293"/>
        <end position="307"/>
    </location>
</feature>
<feature type="region of interest" description="Disordered" evidence="1">
    <location>
        <begin position="253"/>
        <end position="334"/>
    </location>
</feature>
<sequence>AENVWVEDGDIFQSEILQFKRNVLIEANGIARIDDDSEVLLLDDRRAEGPFSRGAQLLPVQSKASLLYYKQYNSNGIEMNEGFFSTERRYCELQFFQLEDSSKGEGDQNVLIFQFSPSDFVDDIERIVEKSENDDAERKIARSMVEPVAAIDMANKKVKNSPIPRRSEEVYRRAFKFRSASYEETKRSSTIVEKRRNSESSKLSSAESHSVGESIFDEHPIKVITDTLVKDTQNLVAENVQLSKEIETIANEQRNFENKSGGNQGESNSGHMNESESNHKQGDSEPVLSYKQNGSKSRSSNNSSQTSEYDIIGVSDGTVGSDTQPLSDRPSCSTAMSHQLDFETEHPEVNRENDDEDDDVFQSDDAILLEEKDQDSESSSQMQIHPLMITADRYDVNSSDVKRKDLFSRFANVDDLKAKRIL</sequence>
<evidence type="ECO:0000313" key="3">
    <source>
        <dbReference type="Proteomes" id="UP000267096"/>
    </source>
</evidence>
<feature type="compositionally biased region" description="Basic and acidic residues" evidence="1">
    <location>
        <begin position="273"/>
        <end position="283"/>
    </location>
</feature>
<dbReference type="AlphaFoldDB" id="A0A0M3KGD1"/>
<evidence type="ECO:0000313" key="4">
    <source>
        <dbReference type="WBParaSite" id="ASIM_0002004401-mRNA-1"/>
    </source>
</evidence>
<dbReference type="WBParaSite" id="ASIM_0002004401-mRNA-1">
    <property type="protein sequence ID" value="ASIM_0002004401-mRNA-1"/>
    <property type="gene ID" value="ASIM_0002004401"/>
</dbReference>
<evidence type="ECO:0000313" key="2">
    <source>
        <dbReference type="EMBL" id="VDK69570.1"/>
    </source>
</evidence>
<feature type="compositionally biased region" description="Low complexity" evidence="1">
    <location>
        <begin position="200"/>
        <end position="209"/>
    </location>
</feature>
<reference evidence="4" key="1">
    <citation type="submission" date="2017-02" db="UniProtKB">
        <authorList>
            <consortium name="WormBaseParasite"/>
        </authorList>
    </citation>
    <scope>IDENTIFICATION</scope>
</reference>
<protein>
    <submittedName>
        <fullName evidence="4">Ell-associated factor Eaf</fullName>
    </submittedName>
</protein>
<name>A0A0M3KGD1_ANISI</name>
<feature type="region of interest" description="Disordered" evidence="1">
    <location>
        <begin position="186"/>
        <end position="212"/>
    </location>
</feature>
<feature type="compositionally biased region" description="Polar residues" evidence="1">
    <location>
        <begin position="253"/>
        <end position="272"/>
    </location>
</feature>
<evidence type="ECO:0000256" key="1">
    <source>
        <dbReference type="SAM" id="MobiDB-lite"/>
    </source>
</evidence>
<organism evidence="4">
    <name type="scientific">Anisakis simplex</name>
    <name type="common">Herring worm</name>
    <dbReference type="NCBI Taxonomy" id="6269"/>
    <lineage>
        <taxon>Eukaryota</taxon>
        <taxon>Metazoa</taxon>
        <taxon>Ecdysozoa</taxon>
        <taxon>Nematoda</taxon>
        <taxon>Chromadorea</taxon>
        <taxon>Rhabditida</taxon>
        <taxon>Spirurina</taxon>
        <taxon>Ascaridomorpha</taxon>
        <taxon>Ascaridoidea</taxon>
        <taxon>Anisakidae</taxon>
        <taxon>Anisakis</taxon>
        <taxon>Anisakis simplex complex</taxon>
    </lineage>
</organism>
<keyword evidence="3" id="KW-1185">Reference proteome</keyword>
<dbReference type="Proteomes" id="UP000267096">
    <property type="component" value="Unassembled WGS sequence"/>
</dbReference>
<reference evidence="2 3" key="2">
    <citation type="submission" date="2018-11" db="EMBL/GenBank/DDBJ databases">
        <authorList>
            <consortium name="Pathogen Informatics"/>
        </authorList>
    </citation>
    <scope>NUCLEOTIDE SEQUENCE [LARGE SCALE GENOMIC DNA]</scope>
</reference>
<feature type="compositionally biased region" description="Polar residues" evidence="1">
    <location>
        <begin position="318"/>
        <end position="334"/>
    </location>
</feature>
<proteinExistence type="predicted"/>